<evidence type="ECO:0000256" key="7">
    <source>
        <dbReference type="SAM" id="MobiDB-lite"/>
    </source>
</evidence>
<keyword evidence="3" id="KW-0808">Transferase</keyword>
<keyword evidence="2" id="KW-0328">Glycosyltransferase</keyword>
<dbReference type="PANTHER" id="PTHR13615">
    <property type="entry name" value="GLYCOSYLTRANSFERASE-LIKE 1"/>
    <property type="match status" value="1"/>
</dbReference>
<comment type="similarity">
    <text evidence="1">Belongs to the glycosyltransferase group 1 family. Glycosyltransferase 4 subfamily.</text>
</comment>
<evidence type="ECO:0000256" key="2">
    <source>
        <dbReference type="ARBA" id="ARBA00022676"/>
    </source>
</evidence>
<organism evidence="10 11">
    <name type="scientific">Durusdinium trenchii</name>
    <dbReference type="NCBI Taxonomy" id="1381693"/>
    <lineage>
        <taxon>Eukaryota</taxon>
        <taxon>Sar</taxon>
        <taxon>Alveolata</taxon>
        <taxon>Dinophyceae</taxon>
        <taxon>Suessiales</taxon>
        <taxon>Symbiodiniaceae</taxon>
        <taxon>Durusdinium</taxon>
    </lineage>
</organism>
<evidence type="ECO:0000256" key="5">
    <source>
        <dbReference type="ARBA" id="ARBA00044539"/>
    </source>
</evidence>
<keyword evidence="11" id="KW-1185">Reference proteome</keyword>
<sequence length="427" mass="47985">MSEGGAQEAEEEEQQRELRVDGRGAAAKRPRREGSAGSGSDSSGLLREVVVVEPFGSGSHLQLCETLEARLRRQGGGEAVRVVTLPGGSKWHWRMLVSSWFFKEEIPKVAPERASDTTVLFVSMLNVAELVGLRPDLAATRKVVFMHENQLEYPSSNEEASKSKGQASFNLVWNQVVSCVQAEAVAFNSRFNMDSFFAKLGPFVNRIPHPCRPTNFPHEQLRAKSRVLFLPVELPLALSNRSWGGPLRLVWAHRWEHDKDPAALMRFVESWEAEADTPVISLAVLGDVSPSGKVAFMEAQAKVAELTKVEIRNWGRLEDKEQYVQMLRTSDLALSTSLHEFFGIAMVEAATCGCFPLCPNRLSYPELFPKDCLYNTDRQLLKKVKSFSRRVNAPRAALAGNAEWTARLERFQWERGLGDQWRNFLRV</sequence>
<dbReference type="EC" id="2.4.1.110" evidence="4"/>
<evidence type="ECO:0000313" key="10">
    <source>
        <dbReference type="EMBL" id="CAK9060724.1"/>
    </source>
</evidence>
<accession>A0ABP0ND16</accession>
<dbReference type="CDD" id="cd01635">
    <property type="entry name" value="Glycosyltransferase_GTB-type"/>
    <property type="match status" value="1"/>
</dbReference>
<dbReference type="Gene3D" id="3.40.50.2000">
    <property type="entry name" value="Glycogen Phosphorylase B"/>
    <property type="match status" value="1"/>
</dbReference>
<dbReference type="EMBL" id="CAXAMM010027380">
    <property type="protein sequence ID" value="CAK9060724.1"/>
    <property type="molecule type" value="Genomic_DNA"/>
</dbReference>
<dbReference type="InterPro" id="IPR051862">
    <property type="entry name" value="GT-like_domain_containing_1"/>
</dbReference>
<evidence type="ECO:0000259" key="9">
    <source>
        <dbReference type="Pfam" id="PF12038"/>
    </source>
</evidence>
<evidence type="ECO:0000256" key="3">
    <source>
        <dbReference type="ARBA" id="ARBA00022679"/>
    </source>
</evidence>
<dbReference type="Pfam" id="PF00534">
    <property type="entry name" value="Glycos_transf_1"/>
    <property type="match status" value="1"/>
</dbReference>
<name>A0ABP0ND16_9DINO</name>
<reference evidence="10 11" key="1">
    <citation type="submission" date="2024-02" db="EMBL/GenBank/DDBJ databases">
        <authorList>
            <person name="Chen Y."/>
            <person name="Shah S."/>
            <person name="Dougan E. K."/>
            <person name="Thang M."/>
            <person name="Chan C."/>
        </authorList>
    </citation>
    <scope>NUCLEOTIDE SEQUENCE [LARGE SCALE GENOMIC DNA]</scope>
</reference>
<dbReference type="Pfam" id="PF12038">
    <property type="entry name" value="QTMAN_N"/>
    <property type="match status" value="1"/>
</dbReference>
<dbReference type="InterPro" id="IPR001296">
    <property type="entry name" value="Glyco_trans_1"/>
</dbReference>
<dbReference type="PANTHER" id="PTHR13615:SF3">
    <property type="entry name" value="GLYCOSYLTRANSFERASE-LIKE DOMAIN-CONTAINING PROTEIN 1"/>
    <property type="match status" value="1"/>
</dbReference>
<evidence type="ECO:0000256" key="1">
    <source>
        <dbReference type="ARBA" id="ARBA00009481"/>
    </source>
</evidence>
<feature type="domain" description="Glycosyl transferase family 1" evidence="8">
    <location>
        <begin position="250"/>
        <end position="368"/>
    </location>
</feature>
<dbReference type="Proteomes" id="UP001642464">
    <property type="component" value="Unassembled WGS sequence"/>
</dbReference>
<dbReference type="InterPro" id="IPR022701">
    <property type="entry name" value="QTMAN_N"/>
</dbReference>
<protein>
    <recommendedName>
        <fullName evidence="5">tRNA-queuosine alpha-mannosyltransferase</fullName>
        <ecNumber evidence="4">2.4.1.110</ecNumber>
    </recommendedName>
</protein>
<comment type="caution">
    <text evidence="10">The sequence shown here is derived from an EMBL/GenBank/DDBJ whole genome shotgun (WGS) entry which is preliminary data.</text>
</comment>
<dbReference type="SUPFAM" id="SSF53756">
    <property type="entry name" value="UDP-Glycosyltransferase/glycogen phosphorylase"/>
    <property type="match status" value="1"/>
</dbReference>
<gene>
    <name evidence="10" type="ORF">SCF082_LOCUS31934</name>
</gene>
<feature type="region of interest" description="Disordered" evidence="7">
    <location>
        <begin position="1"/>
        <end position="42"/>
    </location>
</feature>
<evidence type="ECO:0000313" key="11">
    <source>
        <dbReference type="Proteomes" id="UP001642464"/>
    </source>
</evidence>
<proteinExistence type="inferred from homology"/>
<comment type="catalytic activity">
    <reaction evidence="6">
        <text>queuosine(34) in tRNA(Asp) + GDP-alpha-D-mannose = O-4''-alpha-D-mannosylqueuosine(34) in tRNA(Asp) + GDP + H(+)</text>
        <dbReference type="Rhea" id="RHEA:12885"/>
        <dbReference type="Rhea" id="RHEA-COMP:18572"/>
        <dbReference type="Rhea" id="RHEA-COMP:18581"/>
        <dbReference type="ChEBI" id="CHEBI:15378"/>
        <dbReference type="ChEBI" id="CHEBI:57527"/>
        <dbReference type="ChEBI" id="CHEBI:58189"/>
        <dbReference type="ChEBI" id="CHEBI:194431"/>
        <dbReference type="ChEBI" id="CHEBI:194442"/>
        <dbReference type="EC" id="2.4.1.110"/>
    </reaction>
    <physiologicalReaction direction="left-to-right" evidence="6">
        <dbReference type="Rhea" id="RHEA:12886"/>
    </physiologicalReaction>
</comment>
<evidence type="ECO:0000256" key="4">
    <source>
        <dbReference type="ARBA" id="ARBA00044517"/>
    </source>
</evidence>
<feature type="domain" description="tRNA-queuosine alpha-mannosyltransferase N-terminal" evidence="9">
    <location>
        <begin position="49"/>
        <end position="232"/>
    </location>
</feature>
<evidence type="ECO:0000256" key="6">
    <source>
        <dbReference type="ARBA" id="ARBA00048439"/>
    </source>
</evidence>
<evidence type="ECO:0000259" key="8">
    <source>
        <dbReference type="Pfam" id="PF00534"/>
    </source>
</evidence>